<dbReference type="SUPFAM" id="SSF51726">
    <property type="entry name" value="UROD/MetE-like"/>
    <property type="match status" value="1"/>
</dbReference>
<protein>
    <recommendedName>
        <fullName evidence="1">Uroporphyrinogen decarboxylase (URO-D) domain-containing protein</fullName>
    </recommendedName>
</protein>
<dbReference type="PANTHER" id="PTHR47099">
    <property type="entry name" value="METHYLCOBAMIDE:COM METHYLTRANSFERASE MTBA"/>
    <property type="match status" value="1"/>
</dbReference>
<dbReference type="InterPro" id="IPR038071">
    <property type="entry name" value="UROD/MetE-like_sf"/>
</dbReference>
<comment type="caution">
    <text evidence="2">The sequence shown here is derived from an EMBL/GenBank/DDBJ whole genome shotgun (WGS) entry which is preliminary data.</text>
</comment>
<dbReference type="Pfam" id="PF01208">
    <property type="entry name" value="URO-D"/>
    <property type="match status" value="1"/>
</dbReference>
<evidence type="ECO:0000259" key="1">
    <source>
        <dbReference type="Pfam" id="PF01208"/>
    </source>
</evidence>
<gene>
    <name evidence="2" type="ORF">S01H4_15234</name>
</gene>
<feature type="non-terminal residue" evidence="2">
    <location>
        <position position="1"/>
    </location>
</feature>
<feature type="domain" description="Uroporphyrinogen decarboxylase (URO-D)" evidence="1">
    <location>
        <begin position="104"/>
        <end position="359"/>
    </location>
</feature>
<dbReference type="PANTHER" id="PTHR47099:SF1">
    <property type="entry name" value="METHYLCOBAMIDE:COM METHYLTRANSFERASE MTBA"/>
    <property type="match status" value="1"/>
</dbReference>
<dbReference type="InterPro" id="IPR052024">
    <property type="entry name" value="Methanogen_methyltrans"/>
</dbReference>
<evidence type="ECO:0000313" key="2">
    <source>
        <dbReference type="EMBL" id="GAG67871.1"/>
    </source>
</evidence>
<proteinExistence type="predicted"/>
<dbReference type="AlphaFoldDB" id="X1B779"/>
<sequence length="367" mass="42064">ENNIGQGVKMTNYERFVKTIKFELPDRILTYDFVDNRELLETYGGKGDLIERNARMAKNIGLDVMRYIYDPVNHWMGSKIENWIRFFAVNPDNWEVSQKGGTAWISKRPFADLKGLEKNMPNMPQKSEIEKWYKPTIKKIKEIYDEYDVVFIGSVEGPCTDAYTYSDMELFCGAIYEAPELVDHLMECTCRFSEIIAEIFAENPSAPLMFMGEDVAGKSGLIFSPSFLRRKLLPLWKRIAKPIKDKGFKFLFHSDGKLADLLPIVINELKADGINPIERNGCNDIFQIREKYPHTLLFGNVCCEITLPYGTEKDAEEETLELIRKIGPQGGICIGSSSEVHDLVPARNALKMYKVVHKYGVYPIRVL</sequence>
<accession>X1B779</accession>
<organism evidence="2">
    <name type="scientific">marine sediment metagenome</name>
    <dbReference type="NCBI Taxonomy" id="412755"/>
    <lineage>
        <taxon>unclassified sequences</taxon>
        <taxon>metagenomes</taxon>
        <taxon>ecological metagenomes</taxon>
    </lineage>
</organism>
<dbReference type="EMBL" id="BART01006679">
    <property type="protein sequence ID" value="GAG67871.1"/>
    <property type="molecule type" value="Genomic_DNA"/>
</dbReference>
<dbReference type="InterPro" id="IPR000257">
    <property type="entry name" value="Uroporphyrinogen_deCOase"/>
</dbReference>
<reference evidence="2" key="1">
    <citation type="journal article" date="2014" name="Front. Microbiol.">
        <title>High frequency of phylogenetically diverse reductive dehalogenase-homologous genes in deep subseafloor sedimentary metagenomes.</title>
        <authorList>
            <person name="Kawai M."/>
            <person name="Futagami T."/>
            <person name="Toyoda A."/>
            <person name="Takaki Y."/>
            <person name="Nishi S."/>
            <person name="Hori S."/>
            <person name="Arai W."/>
            <person name="Tsubouchi T."/>
            <person name="Morono Y."/>
            <person name="Uchiyama I."/>
            <person name="Ito T."/>
            <person name="Fujiyama A."/>
            <person name="Inagaki F."/>
            <person name="Takami H."/>
        </authorList>
    </citation>
    <scope>NUCLEOTIDE SEQUENCE</scope>
    <source>
        <strain evidence="2">Expedition CK06-06</strain>
    </source>
</reference>
<name>X1B779_9ZZZZ</name>
<dbReference type="Gene3D" id="3.20.20.210">
    <property type="match status" value="1"/>
</dbReference>